<dbReference type="Pfam" id="PF12516">
    <property type="entry name" value="DUF3719"/>
    <property type="match status" value="1"/>
</dbReference>
<keyword evidence="5" id="KW-1185">Reference proteome</keyword>
<feature type="compositionally biased region" description="Low complexity" evidence="2">
    <location>
        <begin position="459"/>
        <end position="472"/>
    </location>
</feature>
<evidence type="ECO:0000259" key="3">
    <source>
        <dbReference type="Pfam" id="PF12516"/>
    </source>
</evidence>
<feature type="compositionally biased region" description="Polar residues" evidence="2">
    <location>
        <begin position="553"/>
        <end position="564"/>
    </location>
</feature>
<feature type="domain" description="DUF3719" evidence="3">
    <location>
        <begin position="123"/>
        <end position="181"/>
    </location>
</feature>
<dbReference type="PANTHER" id="PTHR31997:SF1">
    <property type="entry name" value="AGAP003710-PA"/>
    <property type="match status" value="1"/>
</dbReference>
<dbReference type="InterPro" id="IPR022194">
    <property type="entry name" value="DUF3719"/>
</dbReference>
<evidence type="ECO:0000313" key="4">
    <source>
        <dbReference type="EMBL" id="CAB3978998.1"/>
    </source>
</evidence>
<proteinExistence type="inferred from homology"/>
<evidence type="ECO:0000313" key="5">
    <source>
        <dbReference type="Proteomes" id="UP001152795"/>
    </source>
</evidence>
<accession>A0A7D9D7J1</accession>
<name>A0A7D9D7J1_PARCT</name>
<protein>
    <recommendedName>
        <fullName evidence="3">DUF3719 domain-containing protein</fullName>
    </recommendedName>
</protein>
<organism evidence="4 5">
    <name type="scientific">Paramuricea clavata</name>
    <name type="common">Red gorgonian</name>
    <name type="synonym">Violescent sea-whip</name>
    <dbReference type="NCBI Taxonomy" id="317549"/>
    <lineage>
        <taxon>Eukaryota</taxon>
        <taxon>Metazoa</taxon>
        <taxon>Cnidaria</taxon>
        <taxon>Anthozoa</taxon>
        <taxon>Octocorallia</taxon>
        <taxon>Malacalcyonacea</taxon>
        <taxon>Plexauridae</taxon>
        <taxon>Paramuricea</taxon>
    </lineage>
</organism>
<reference evidence="4" key="1">
    <citation type="submission" date="2020-04" db="EMBL/GenBank/DDBJ databases">
        <authorList>
            <person name="Alioto T."/>
            <person name="Alioto T."/>
            <person name="Gomez Garrido J."/>
        </authorList>
    </citation>
    <scope>NUCLEOTIDE SEQUENCE</scope>
    <source>
        <strain evidence="4">A484AB</strain>
    </source>
</reference>
<dbReference type="Proteomes" id="UP001152795">
    <property type="component" value="Unassembled WGS sequence"/>
</dbReference>
<feature type="region of interest" description="Disordered" evidence="2">
    <location>
        <begin position="54"/>
        <end position="86"/>
    </location>
</feature>
<comment type="similarity">
    <text evidence="1">Belongs to the FAM149 family.</text>
</comment>
<dbReference type="OrthoDB" id="2134133at2759"/>
<dbReference type="AlphaFoldDB" id="A0A7D9D7J1"/>
<dbReference type="EMBL" id="CACRXK020000159">
    <property type="protein sequence ID" value="CAB3978998.1"/>
    <property type="molecule type" value="Genomic_DNA"/>
</dbReference>
<feature type="region of interest" description="Disordered" evidence="2">
    <location>
        <begin position="455"/>
        <end position="564"/>
    </location>
</feature>
<feature type="compositionally biased region" description="Basic and acidic residues" evidence="2">
    <location>
        <begin position="486"/>
        <end position="495"/>
    </location>
</feature>
<sequence length="705" mass="78556">MMTNRMLPLEIRGFSRGNGELLRPLPEKAEEPLALSYVETVKEALSSLCLSEDDSSCSTPVNQTHRTDISVSSLPSESSHAWSTTTGTLTGRSSVYSWGNDNDFDRKAAASVQRMFEEIENVLYEGKHFDGGQPLMSECEEWCGRFPHLRIRGVQILPPSESGTEFVALEDDDPRVYDYRPKTTVVDMESEDLAGYMQDFHGLAIRGNRVEPALRESEFSPTEFEEEIFAEDGFVEEYLAYDSSTSSEDFKRKGAANNRQHMGYPPVTPNAVATDTILSQIFDQLWGEIILWLRNLLNLYMKNILLGGLSEKQPFMPELLKEVESIDSRPVSRDPFAHTYQVRLRSGIKPSDVNGLNDLITIRSLPLKQRTAIYSESREGTPVCQTRPGSSSAIMSRNSMGRILSWRNSDHHINPRMSSARTLKRNPSLRLQPIDRSKTPAFQESDVIGEGVRGTKLVPGSEPSPNPTSTSPQLWGARNGTLPPIDKSEYLETRPRGSAKTKVQFNLRAASAATDDSRKSLKEKGTSLIDSRPNTTHSFRPPESSPTRRHSTPMGTVSGPTSQLRPAGSFGYSGQSMVTGITGVSMPISNYHPSTEHGIQGHQQLYYHMEDSSLAEETDDFDETLHWGYYQPPSTSNARKGRHYSSIRKTNITPSSGAFLPNDQPNAGYGHLESDKTIKDIYICIKILKVCVNRGDSLTRNISDL</sequence>
<comment type="caution">
    <text evidence="4">The sequence shown here is derived from an EMBL/GenBank/DDBJ whole genome shotgun (WGS) entry which is preliminary data.</text>
</comment>
<feature type="compositionally biased region" description="Polar residues" evidence="2">
    <location>
        <begin position="528"/>
        <end position="538"/>
    </location>
</feature>
<gene>
    <name evidence="4" type="ORF">PACLA_8A001635</name>
</gene>
<evidence type="ECO:0000256" key="2">
    <source>
        <dbReference type="SAM" id="MobiDB-lite"/>
    </source>
</evidence>
<feature type="compositionally biased region" description="Basic and acidic residues" evidence="2">
    <location>
        <begin position="515"/>
        <end position="525"/>
    </location>
</feature>
<feature type="compositionally biased region" description="Polar residues" evidence="2">
    <location>
        <begin position="59"/>
        <end position="83"/>
    </location>
</feature>
<dbReference type="InterPro" id="IPR039630">
    <property type="entry name" value="FAM149"/>
</dbReference>
<dbReference type="PANTHER" id="PTHR31997">
    <property type="entry name" value="AGAP003710-PA"/>
    <property type="match status" value="1"/>
</dbReference>
<evidence type="ECO:0000256" key="1">
    <source>
        <dbReference type="ARBA" id="ARBA00008309"/>
    </source>
</evidence>